<accession>A0AA96EM28</accession>
<proteinExistence type="predicted"/>
<dbReference type="Pfam" id="PF19194">
    <property type="entry name" value="DUF5869"/>
    <property type="match status" value="1"/>
</dbReference>
<dbReference type="InterPro" id="IPR043807">
    <property type="entry name" value="DUF5869"/>
</dbReference>
<gene>
    <name evidence="2" type="ORF">MarFTMF_429</name>
</gene>
<dbReference type="EMBL" id="OR343188">
    <property type="protein sequence ID" value="WNL49945.1"/>
    <property type="molecule type" value="Genomic_DNA"/>
</dbReference>
<evidence type="ECO:0000313" key="2">
    <source>
        <dbReference type="EMBL" id="WNL49945.1"/>
    </source>
</evidence>
<sequence>MKRLQKFPKKWKSVVHCTKHFDYSQSECTDIWYEKSPFLEKSQWGGVDSLTSKKEFGLVIPHKIYKYNSELFAQLTKQGNWFVFSFPRVWADCSTCDGQTESSFHVKEYADKYDLLWTHFTDDERNELGVYLWDYDEWRYPETLQEFREKFNKEDISWRCV</sequence>
<feature type="domain" description="DUF5869" evidence="1">
    <location>
        <begin position="3"/>
        <end position="154"/>
    </location>
</feature>
<name>A0AA96EM28_9VIRU</name>
<reference evidence="2" key="1">
    <citation type="submission" date="2023-07" db="EMBL/GenBank/DDBJ databases">
        <authorList>
            <person name="Xia Y."/>
        </authorList>
    </citation>
    <scope>NUCLEOTIDE SEQUENCE</scope>
    <source>
        <strain evidence="2">F</strain>
    </source>
</reference>
<organism evidence="2">
    <name type="scientific">Marseillevirus sp</name>
    <dbReference type="NCBI Taxonomy" id="2809551"/>
    <lineage>
        <taxon>Viruses</taxon>
        <taxon>Varidnaviria</taxon>
        <taxon>Bamfordvirae</taxon>
        <taxon>Nucleocytoviricota</taxon>
        <taxon>Megaviricetes</taxon>
        <taxon>Pimascovirales</taxon>
        <taxon>Pimascovirales incertae sedis</taxon>
        <taxon>Marseilleviridae</taxon>
        <taxon>Marseillevirus</taxon>
    </lineage>
</organism>
<evidence type="ECO:0000259" key="1">
    <source>
        <dbReference type="Pfam" id="PF19194"/>
    </source>
</evidence>
<protein>
    <recommendedName>
        <fullName evidence="1">DUF5869 domain-containing protein</fullName>
    </recommendedName>
</protein>